<gene>
    <name evidence="7" type="ORF">CF651_28315</name>
</gene>
<evidence type="ECO:0000256" key="3">
    <source>
        <dbReference type="ARBA" id="ARBA00022989"/>
    </source>
</evidence>
<keyword evidence="8" id="KW-1185">Reference proteome</keyword>
<evidence type="ECO:0000256" key="4">
    <source>
        <dbReference type="ARBA" id="ARBA00023136"/>
    </source>
</evidence>
<evidence type="ECO:0000313" key="8">
    <source>
        <dbReference type="Proteomes" id="UP000215509"/>
    </source>
</evidence>
<feature type="transmembrane region" description="Helical" evidence="5">
    <location>
        <begin position="30"/>
        <end position="50"/>
    </location>
</feature>
<dbReference type="AlphaFoldDB" id="A0A229UHK8"/>
<reference evidence="7 8" key="1">
    <citation type="submission" date="2017-07" db="EMBL/GenBank/DDBJ databases">
        <title>Genome sequencing and assembly of Paenibacillus rigui.</title>
        <authorList>
            <person name="Mayilraj S."/>
        </authorList>
    </citation>
    <scope>NUCLEOTIDE SEQUENCE [LARGE SCALE GENOMIC DNA]</scope>
    <source>
        <strain evidence="7 8">JCM 16352</strain>
    </source>
</reference>
<accession>A0A229UHK8</accession>
<keyword evidence="2 5" id="KW-0812">Transmembrane</keyword>
<evidence type="ECO:0000259" key="6">
    <source>
        <dbReference type="Pfam" id="PF05154"/>
    </source>
</evidence>
<comment type="caution">
    <text evidence="7">The sequence shown here is derived from an EMBL/GenBank/DDBJ whole genome shotgun (WGS) entry which is preliminary data.</text>
</comment>
<dbReference type="GO" id="GO:0016020">
    <property type="term" value="C:membrane"/>
    <property type="evidence" value="ECO:0007669"/>
    <property type="project" value="UniProtKB-SubCell"/>
</dbReference>
<dbReference type="Proteomes" id="UP000215509">
    <property type="component" value="Unassembled WGS sequence"/>
</dbReference>
<keyword evidence="3 5" id="KW-1133">Transmembrane helix</keyword>
<evidence type="ECO:0000256" key="5">
    <source>
        <dbReference type="SAM" id="Phobius"/>
    </source>
</evidence>
<sequence length="106" mass="12485">MKSKDVAWGLWTGLHFIGAHRFYTNNHLYASFMLATSLIPSIAIFLLAVYTELEGFSYFMLWFFISILIGSFLWGWVDAFFLNKRIEEINLEQERIIIHRIKGMES</sequence>
<evidence type="ECO:0000313" key="7">
    <source>
        <dbReference type="EMBL" id="OXM82917.1"/>
    </source>
</evidence>
<feature type="transmembrane region" description="Helical" evidence="5">
    <location>
        <begin position="56"/>
        <end position="77"/>
    </location>
</feature>
<keyword evidence="4 5" id="KW-0472">Membrane</keyword>
<evidence type="ECO:0000256" key="2">
    <source>
        <dbReference type="ARBA" id="ARBA00022692"/>
    </source>
</evidence>
<proteinExistence type="predicted"/>
<evidence type="ECO:0000256" key="1">
    <source>
        <dbReference type="ARBA" id="ARBA00004141"/>
    </source>
</evidence>
<dbReference type="EMBL" id="NMQW01000053">
    <property type="protein sequence ID" value="OXM82917.1"/>
    <property type="molecule type" value="Genomic_DNA"/>
</dbReference>
<dbReference type="InterPro" id="IPR007829">
    <property type="entry name" value="TM2"/>
</dbReference>
<organism evidence="7 8">
    <name type="scientific">Paenibacillus rigui</name>
    <dbReference type="NCBI Taxonomy" id="554312"/>
    <lineage>
        <taxon>Bacteria</taxon>
        <taxon>Bacillati</taxon>
        <taxon>Bacillota</taxon>
        <taxon>Bacilli</taxon>
        <taxon>Bacillales</taxon>
        <taxon>Paenibacillaceae</taxon>
        <taxon>Paenibacillus</taxon>
    </lineage>
</organism>
<comment type="subcellular location">
    <subcellularLocation>
        <location evidence="1">Membrane</location>
        <topology evidence="1">Multi-pass membrane protein</topology>
    </subcellularLocation>
</comment>
<feature type="domain" description="TM2" evidence="6">
    <location>
        <begin position="2"/>
        <end position="45"/>
    </location>
</feature>
<dbReference type="Pfam" id="PF05154">
    <property type="entry name" value="TM2"/>
    <property type="match status" value="1"/>
</dbReference>
<protein>
    <recommendedName>
        <fullName evidence="6">TM2 domain-containing protein</fullName>
    </recommendedName>
</protein>
<name>A0A229UHK8_9BACL</name>